<evidence type="ECO:0000256" key="5">
    <source>
        <dbReference type="ARBA" id="ARBA00023136"/>
    </source>
</evidence>
<keyword evidence="7" id="KW-0732">Signal</keyword>
<dbReference type="Pfam" id="PF04347">
    <property type="entry name" value="FliO"/>
    <property type="match status" value="1"/>
</dbReference>
<dbReference type="RefSeq" id="WP_100353594.1">
    <property type="nucleotide sequence ID" value="NZ_PCGR01000002.1"/>
</dbReference>
<evidence type="ECO:0000256" key="6">
    <source>
        <dbReference type="SAM" id="Phobius"/>
    </source>
</evidence>
<keyword evidence="9" id="KW-1185">Reference proteome</keyword>
<feature type="signal peptide" evidence="7">
    <location>
        <begin position="1"/>
        <end position="24"/>
    </location>
</feature>
<evidence type="ECO:0000256" key="3">
    <source>
        <dbReference type="ARBA" id="ARBA00022692"/>
    </source>
</evidence>
<dbReference type="OrthoDB" id="2376965at2"/>
<evidence type="ECO:0000256" key="7">
    <source>
        <dbReference type="SAM" id="SignalP"/>
    </source>
</evidence>
<evidence type="ECO:0000256" key="2">
    <source>
        <dbReference type="ARBA" id="ARBA00022475"/>
    </source>
</evidence>
<evidence type="ECO:0000313" key="9">
    <source>
        <dbReference type="Proteomes" id="UP000228680"/>
    </source>
</evidence>
<keyword evidence="4 6" id="KW-1133">Transmembrane helix</keyword>
<dbReference type="GO" id="GO:0044781">
    <property type="term" value="P:bacterial-type flagellum organization"/>
    <property type="evidence" value="ECO:0007669"/>
    <property type="project" value="InterPro"/>
</dbReference>
<protein>
    <recommendedName>
        <fullName evidence="10">Flagellar protein</fullName>
    </recommendedName>
</protein>
<dbReference type="AlphaFoldDB" id="A0A2M9F0R3"/>
<evidence type="ECO:0000256" key="1">
    <source>
        <dbReference type="ARBA" id="ARBA00004236"/>
    </source>
</evidence>
<sequence length="178" mass="19789">MKLLRWILVISIALSWLTMPSVEAAKNPSVAEWVKDDKKSEEQPVAAPETTERSLVSVIGSLLLYTLLIIGLIYGLIKFLASRQRSLSNSGVVKVLGASSLGAQKSVQVIQVGEQLLVVGVGEDVSLLTEITDEQQKQLLLATEVPEKQLAPFQEMLQKSMKEQKDKLYQAKERWSQR</sequence>
<keyword evidence="5 6" id="KW-0472">Membrane</keyword>
<dbReference type="InterPro" id="IPR022781">
    <property type="entry name" value="Flagellar_biosynth_FliO"/>
</dbReference>
<accession>A0A2M9F0R3</accession>
<feature type="transmembrane region" description="Helical" evidence="6">
    <location>
        <begin position="55"/>
        <end position="77"/>
    </location>
</feature>
<feature type="chain" id="PRO_5014650661" description="Flagellar protein" evidence="7">
    <location>
        <begin position="25"/>
        <end position="178"/>
    </location>
</feature>
<name>A0A2M9F0R3_9BACL</name>
<evidence type="ECO:0000313" key="8">
    <source>
        <dbReference type="EMBL" id="PJK17048.1"/>
    </source>
</evidence>
<proteinExistence type="predicted"/>
<dbReference type="EMBL" id="PCGR01000002">
    <property type="protein sequence ID" value="PJK17048.1"/>
    <property type="molecule type" value="Genomic_DNA"/>
</dbReference>
<gene>
    <name evidence="8" type="ORF">CQS04_07795</name>
</gene>
<keyword evidence="2" id="KW-1003">Cell membrane</keyword>
<comment type="subcellular location">
    <subcellularLocation>
        <location evidence="1">Cell membrane</location>
    </subcellularLocation>
</comment>
<evidence type="ECO:0008006" key="10">
    <source>
        <dbReference type="Google" id="ProtNLM"/>
    </source>
</evidence>
<comment type="caution">
    <text evidence="8">The sequence shown here is derived from an EMBL/GenBank/DDBJ whole genome shotgun (WGS) entry which is preliminary data.</text>
</comment>
<evidence type="ECO:0000256" key="4">
    <source>
        <dbReference type="ARBA" id="ARBA00022989"/>
    </source>
</evidence>
<organism evidence="8 9">
    <name type="scientific">Chryseomicrobium excrementi</name>
    <dbReference type="NCBI Taxonomy" id="2041346"/>
    <lineage>
        <taxon>Bacteria</taxon>
        <taxon>Bacillati</taxon>
        <taxon>Bacillota</taxon>
        <taxon>Bacilli</taxon>
        <taxon>Bacillales</taxon>
        <taxon>Caryophanaceae</taxon>
        <taxon>Chryseomicrobium</taxon>
    </lineage>
</organism>
<reference evidence="8 9" key="1">
    <citation type="submission" date="2017-10" db="EMBL/GenBank/DDBJ databases">
        <title>Draft genome of Chryseomicrobium casticus sp. nov.</title>
        <authorList>
            <person name="Chakraborty R."/>
            <person name="Saha T."/>
        </authorList>
    </citation>
    <scope>NUCLEOTIDE SEQUENCE [LARGE SCALE GENOMIC DNA]</scope>
    <source>
        <strain evidence="8 9">ET03</strain>
    </source>
</reference>
<dbReference type="Proteomes" id="UP000228680">
    <property type="component" value="Unassembled WGS sequence"/>
</dbReference>
<keyword evidence="3 6" id="KW-0812">Transmembrane</keyword>
<dbReference type="GO" id="GO:0016020">
    <property type="term" value="C:membrane"/>
    <property type="evidence" value="ECO:0007669"/>
    <property type="project" value="InterPro"/>
</dbReference>